<feature type="transmembrane region" description="Helical" evidence="12">
    <location>
        <begin position="236"/>
        <end position="256"/>
    </location>
</feature>
<dbReference type="RefSeq" id="WP_141337093.1">
    <property type="nucleotide sequence ID" value="NZ_JBHMAX010000015.1"/>
</dbReference>
<evidence type="ECO:0000313" key="14">
    <source>
        <dbReference type="Proteomes" id="UP001589613"/>
    </source>
</evidence>
<keyword evidence="5" id="KW-0349">Heme</keyword>
<dbReference type="EMBL" id="JBHMAX010000015">
    <property type="protein sequence ID" value="MFB9731928.1"/>
    <property type="molecule type" value="Genomic_DNA"/>
</dbReference>
<evidence type="ECO:0000256" key="1">
    <source>
        <dbReference type="ARBA" id="ARBA00004651"/>
    </source>
</evidence>
<keyword evidence="4" id="KW-1003">Cell membrane</keyword>
<keyword evidence="14" id="KW-1185">Reference proteome</keyword>
<name>A0ABV5V290_9MICO</name>
<evidence type="ECO:0000256" key="3">
    <source>
        <dbReference type="ARBA" id="ARBA00022448"/>
    </source>
</evidence>
<evidence type="ECO:0000256" key="10">
    <source>
        <dbReference type="ARBA" id="ARBA00023004"/>
    </source>
</evidence>
<reference evidence="13 14" key="1">
    <citation type="submission" date="2024-09" db="EMBL/GenBank/DDBJ databases">
        <authorList>
            <person name="Sun Q."/>
            <person name="Mori K."/>
        </authorList>
    </citation>
    <scope>NUCLEOTIDE SEQUENCE [LARGE SCALE GENOMIC DNA]</scope>
    <source>
        <strain evidence="13 14">JCM 12763</strain>
    </source>
</reference>
<feature type="transmembrane region" description="Helical" evidence="12">
    <location>
        <begin position="176"/>
        <end position="197"/>
    </location>
</feature>
<evidence type="ECO:0000256" key="6">
    <source>
        <dbReference type="ARBA" id="ARBA00022692"/>
    </source>
</evidence>
<comment type="similarity">
    <text evidence="2">Belongs to the cytochrome ubiquinol oxidase subunit 2 family.</text>
</comment>
<proteinExistence type="inferred from homology"/>
<comment type="caution">
    <text evidence="13">The sequence shown here is derived from an EMBL/GenBank/DDBJ whole genome shotgun (WGS) entry which is preliminary data.</text>
</comment>
<feature type="transmembrane region" description="Helical" evidence="12">
    <location>
        <begin position="263"/>
        <end position="284"/>
    </location>
</feature>
<dbReference type="NCBIfam" id="TIGR00203">
    <property type="entry name" value="cydB"/>
    <property type="match status" value="1"/>
</dbReference>
<evidence type="ECO:0000256" key="11">
    <source>
        <dbReference type="ARBA" id="ARBA00023136"/>
    </source>
</evidence>
<gene>
    <name evidence="13" type="primary">cydB</name>
    <name evidence="13" type="ORF">ACFFN0_07720</name>
</gene>
<keyword evidence="9 12" id="KW-1133">Transmembrane helix</keyword>
<dbReference type="InterPro" id="IPR003317">
    <property type="entry name" value="Cyt-d_oxidase_su2"/>
</dbReference>
<evidence type="ECO:0000256" key="4">
    <source>
        <dbReference type="ARBA" id="ARBA00022475"/>
    </source>
</evidence>
<keyword evidence="8" id="KW-0249">Electron transport</keyword>
<dbReference type="PANTHER" id="PTHR43141:SF5">
    <property type="entry name" value="CYTOCHROME BD-I UBIQUINOL OXIDASE SUBUNIT 2"/>
    <property type="match status" value="1"/>
</dbReference>
<organism evidence="13 14">
    <name type="scientific">Ornithinimicrobium kibberense</name>
    <dbReference type="NCBI Taxonomy" id="282060"/>
    <lineage>
        <taxon>Bacteria</taxon>
        <taxon>Bacillati</taxon>
        <taxon>Actinomycetota</taxon>
        <taxon>Actinomycetes</taxon>
        <taxon>Micrococcales</taxon>
        <taxon>Ornithinimicrobiaceae</taxon>
        <taxon>Ornithinimicrobium</taxon>
    </lineage>
</organism>
<dbReference type="PIRSF" id="PIRSF000267">
    <property type="entry name" value="Cyt_oxidse_sub2"/>
    <property type="match status" value="1"/>
</dbReference>
<keyword evidence="3" id="KW-0813">Transport</keyword>
<accession>A0ABV5V290</accession>
<evidence type="ECO:0000313" key="13">
    <source>
        <dbReference type="EMBL" id="MFB9731928.1"/>
    </source>
</evidence>
<comment type="subcellular location">
    <subcellularLocation>
        <location evidence="1">Cell membrane</location>
        <topology evidence="1">Multi-pass membrane protein</topology>
    </subcellularLocation>
</comment>
<evidence type="ECO:0000256" key="2">
    <source>
        <dbReference type="ARBA" id="ARBA00007543"/>
    </source>
</evidence>
<keyword evidence="10" id="KW-0408">Iron</keyword>
<evidence type="ECO:0000256" key="5">
    <source>
        <dbReference type="ARBA" id="ARBA00022617"/>
    </source>
</evidence>
<feature type="transmembrane region" description="Helical" evidence="12">
    <location>
        <begin position="97"/>
        <end position="114"/>
    </location>
</feature>
<keyword evidence="7" id="KW-0479">Metal-binding</keyword>
<evidence type="ECO:0000256" key="9">
    <source>
        <dbReference type="ARBA" id="ARBA00022989"/>
    </source>
</evidence>
<protein>
    <submittedName>
        <fullName evidence="13">Cytochrome d ubiquinol oxidase subunit II</fullName>
    </submittedName>
</protein>
<dbReference type="PANTHER" id="PTHR43141">
    <property type="entry name" value="CYTOCHROME BD2 SUBUNIT II"/>
    <property type="match status" value="1"/>
</dbReference>
<feature type="transmembrane region" description="Helical" evidence="12">
    <location>
        <begin position="209"/>
        <end position="230"/>
    </location>
</feature>
<evidence type="ECO:0000256" key="12">
    <source>
        <dbReference type="SAM" id="Phobius"/>
    </source>
</evidence>
<evidence type="ECO:0000256" key="7">
    <source>
        <dbReference type="ARBA" id="ARBA00022723"/>
    </source>
</evidence>
<dbReference type="Pfam" id="PF02322">
    <property type="entry name" value="Cyt_bd_oxida_II"/>
    <property type="match status" value="1"/>
</dbReference>
<feature type="transmembrane region" description="Helical" evidence="12">
    <location>
        <begin position="310"/>
        <end position="330"/>
    </location>
</feature>
<dbReference type="Proteomes" id="UP001589613">
    <property type="component" value="Unassembled WGS sequence"/>
</dbReference>
<keyword evidence="6 12" id="KW-0812">Transmembrane</keyword>
<feature type="transmembrane region" description="Helical" evidence="12">
    <location>
        <begin position="134"/>
        <end position="156"/>
    </location>
</feature>
<keyword evidence="11 12" id="KW-0472">Membrane</keyword>
<sequence>MELTTVWFILIAVLWVGYFVLEGFDYGVGTLLPVLGRDETDAGTDTDAVRHTGETRRRQMLSSIGPFWDGNEVWLLTAGGATFAAFPHWYATLFSGFYLPLLLILVALIVRGIGLEYRGKVDSRTWRARMDAMIVVGSFLPALLWGVAFTNIVVGVPIDQDMEYVGGFFNLLNPLALLGGLVTLTLFVTHGALFVALKTDGRLRHDARALGLKVGVVSAALAVVWLGLVHARTGDLVSWTAAGLAAAAFVGALVMAWRGREGWAFAGTFGAIALATVSLFLALFPDVMPSSLDPAWSLTVENASSSQKTLGIMTVVAVIFTPIVLLYQSWTYWTFRKRISGHHIPTDVHPAAATEETRAALAGER</sequence>
<evidence type="ECO:0000256" key="8">
    <source>
        <dbReference type="ARBA" id="ARBA00022982"/>
    </source>
</evidence>
<feature type="transmembrane region" description="Helical" evidence="12">
    <location>
        <begin position="6"/>
        <end position="28"/>
    </location>
</feature>